<evidence type="ECO:0000313" key="3">
    <source>
        <dbReference type="Proteomes" id="UP000221165"/>
    </source>
</evidence>
<feature type="compositionally biased region" description="Basic and acidic residues" evidence="1">
    <location>
        <begin position="2440"/>
        <end position="2457"/>
    </location>
</feature>
<feature type="compositionally biased region" description="Polar residues" evidence="1">
    <location>
        <begin position="1641"/>
        <end position="1669"/>
    </location>
</feature>
<feature type="region of interest" description="Disordered" evidence="1">
    <location>
        <begin position="2328"/>
        <end position="2393"/>
    </location>
</feature>
<feature type="region of interest" description="Disordered" evidence="1">
    <location>
        <begin position="1620"/>
        <end position="1669"/>
    </location>
</feature>
<protein>
    <submittedName>
        <fullName evidence="2">Armadillo beta-catenin-like repeat-containing protein</fullName>
    </submittedName>
</protein>
<feature type="compositionally biased region" description="Polar residues" evidence="1">
    <location>
        <begin position="523"/>
        <end position="534"/>
    </location>
</feature>
<feature type="region of interest" description="Disordered" evidence="1">
    <location>
        <begin position="2733"/>
        <end position="2866"/>
    </location>
</feature>
<dbReference type="Proteomes" id="UP000221165">
    <property type="component" value="Unassembled WGS sequence"/>
</dbReference>
<feature type="region of interest" description="Disordered" evidence="1">
    <location>
        <begin position="1750"/>
        <end position="1783"/>
    </location>
</feature>
<feature type="region of interest" description="Disordered" evidence="1">
    <location>
        <begin position="75"/>
        <end position="111"/>
    </location>
</feature>
<accession>A0A2C6KQP7</accession>
<feature type="compositionally biased region" description="Basic and acidic residues" evidence="1">
    <location>
        <begin position="37"/>
        <end position="54"/>
    </location>
</feature>
<feature type="compositionally biased region" description="Basic and acidic residues" evidence="1">
    <location>
        <begin position="614"/>
        <end position="624"/>
    </location>
</feature>
<dbReference type="VEuPathDB" id="ToxoDB:CSUI_003356"/>
<dbReference type="GeneID" id="94426765"/>
<feature type="compositionally biased region" description="Basic and acidic residues" evidence="1">
    <location>
        <begin position="2649"/>
        <end position="2667"/>
    </location>
</feature>
<feature type="region of interest" description="Disordered" evidence="1">
    <location>
        <begin position="2998"/>
        <end position="3017"/>
    </location>
</feature>
<sequence length="3460" mass="376251">MASPRETGTPDQSPEEEEEEMEVEQLTDGKPGICHNGRGEKGRPDANNALRREVLPSPTKISTCHADALYNGKGNCVEHRNSTSNVVSAKPPERRESASHSDGRSGDVNREGLTDLFTMLVSPPGTCFGSVRVTESTCSSECGRGGKPLGAVCSSKPRSHSLDLKEFPRHNRTAGLSRVKDDSEFTPAEEAFVGASRGPGPMENGRFGNGVKDATARGVRETEKESPRAHFEAGAEDMEVKATLSLKKTGALGSTLCHTPLSRQLHSESDANDGINCGGEHDGENERLATEEREEGEIQSRTRLSSRRPGHAPRGSERRRTGLGKGKQIASDPEGRIAARPRHLRFSREARLTESTQGDHDSCFASVEENHLCSRCELSERVKCEEENVLMVPPRRGERASCSDLHPGESISAWTNNSGSAVCCPHKAVQIISRRDGKLCDSDSFLPRLHVSRKGGVERKHDGDASTEHIQKLCTAALPRDRRSPSSSSVRRDADFRGRVVQGSPRDVLRDDSVAVVHPVAQQKPSVSLKQATSRDGCRVTERGDRQQKRTEDNQVGFTGGDCGVGDSTDSPHSGVETQQFPYKGSDKMRRRICGERNDSLSRKRGRKKARRGQRLERTVRDGDGSRDAVRKSLLWRGLLGIVRRVPFEALVPMTCRYLEQTNTSLYLHHIHVRKREQTVVNRLQEIEAHIHDLEESKWACTLGLQLRQASQGAPLFSESDRESCSRESPARRQCQITRERCRVRDSCERRMDVEGGTLVLRRERCSSSSQVSDDPEGEPQFQRRDDEVLQRQGATNPQRGSSSAEDRTARGLEVSSCSGHQQHHLEAGGLPFVSPAVQRGWDEVIELGNRAFEPVGDRGSPLVSPTKPPPADVDDSKKPPSSPQSDLASQETELEEAGPLSQPPGEQAADIESLRRRDVLGSTEERVSIPGSIRQAWCGTGGSSARLERSALQTLFKNTVATLRRSQYRWLAWVESVCRESTQPVLQLTGLAWVYRQRQVAHGLAKPVSAECLFTLLRSLYVHERQLMRHGGVRYPSLHLAVACLANASVRQLARARVAPLLAELLGAEFSAAPSLAFQIHQRQSPFLESRRSGYPVHEVSRPISLLHKSSKQSLAGLLQDGVQTLPVSPLAMTADTSHSSQNYQVPRTDGGRFLVEKQAGHLSKGSLGLLLTCFRGGTPAGGSVCRGTETDSDLTKGCTGKDDSSSFAVEESGASSGRTMSESERICSACSLCEVTLEDCQGGHGPPDPIGSVGRCSEDCVSETQDWVDLASPFASSLYLCTSLEGSPNTPSHIMWSVFGCWSNKQARWRSAAVAAASGACQAASHCVSALFSRLRSKHTDASLSLLWPLVGCSFSLSTPAPAALSRLLTELLEPIWEKRVTCGETPRRRARAKVDHRAQSSFLSGYGVTSSGSPTRKGDDLLSVTITPPEAVGLLQLCRAVLRGFHRAMRTWLSSGRMVSSGSDAYSTSNRASCQAESGAAVQTGFRTRGLSSGREGTGFCDVFDALPRLTLSPQQIDAGAFLYACVAAVIAGRLARCASEATDRLLREEEVSLDRTVVFADTPETMHCTRYRREESYHSGQGIEETRAQPPKSGVNQDARGGEVFPLLAGTSVDSAGPGYVKHTSLDPRIDHGRVGTKSSAESCGAQSCPGSRRSSSQRGDATKSQVHAIEELAVAAHTAAEVALRWATSPRSSGPRSGGDSLCPSLVGRNRSTTENCGCESLDKETMFILGKKYSRESRINLQSNAASSTAASSLHGRQSSSEGGRRRLENIKKSSQTVVGSLDAPRCAGATGQTRIGNWGHVRFTVGDRRGTDAVSLLYDEADFLCAQLNALTHLVLFCARAETRLLTAPFNEPKLPLHGDAHLEAYASASHGARASEKDRIISGDRERQRWDGFEAAHEGRKGTSSGSGGESLRGVLSTEQGSLETGFQKPSCLSPSSNLSFVGRETGKRRVSSWDEISRGAPFTAQTEEPTSERDQSESSFRGACHPLSHFACCEAEHEMEGSPSEVVVLPHRRRSHNIDGEQEETQTMLWAKEVQWGFATEAIMLTALASEVRSRLVKLITEPALGIIRSQRLLFSLSQSRSSHQWFPEALARFSFTSRLFLSAHLLLPPSPTSVSDIFSKMNVSSVNDPIPCRTQELGALSAKGSRSTGFSLESFSTQHHTRQKAAGRLYKSLGFLADLESFLRTPESNLGVVLSSLVEKFYPSPNIRKHWQSILRQGSSFPSLGDPTEMKNESGEIQQALMIRGCSPERFAVQLLRLRSDVRVEVKERALACICRDQASLRRSAGAFVAAAESRTLGTSVRSHDYLDNAESHCVPVRSSDVTLVNDRERDADGEEREHKCSPSGELSGSKQAADEESGSQAGVQAQKRMRNEGQHCEGNAKQGEAAKGITECAPTSGEAAAQPGGSKLYSEDRRGAAVGYSPYCSPTSIKKESGQDTSTRHDRDYRSGSVCEDEQRFQKEGNLEAAHQAVETSTTDARMKPLPSLSTSCSPVSAFLPSTSTTAVGAFSPSDSAGVSLSLRLPSSASCTSGSDRGVAGVAPAECSGGIEQHTASQVCEVPHRHCSPSSMDVKVDCHTSSTLFSRRTSSESSSPCGSNSASSSSSHRSVSSSEETVGSRGSGRPASEQGQPRLAEVLQAAHRERESNEAPKEDTEARLEGQVGIAIRSPARGRDFPEKGGCSIRRKNERTVEKELGAATEATTERRHEAEVKEFRRGLHIRTQPRRETTRCSAAAGHGGEGEVETEPDTLGDVSSCHHSRHRRGVRSGRAVLAAVSQSDQGNSCKDGGPCPKDRALSMVSAPSAATPVHVEGSVQEPVREKRREQERVLPKQEQWRRRSKAETGGRGKLGEDEKPEDLSAEVLCQERRHFMTASNIWERSNTAAAGDVSRRAERGVRLTTKQRGIVVDSWEHKNRCQVTFLGDSSCVSRRRHDQTRLPCPEEQEGVKGNRAKQVPSFSSLRGYVWHVCPRSLPAGANFTISDILALNDSPYGDRRSPSTSTRSSSFGSECFVPVGVDIEGDQREGQESDSHFGSEDRWNSEKGHASVSGKQYHRDTELARKWWRLDGTLLRVFDSRAELLPELVIDMRDVCRVGNDGFDEDDFCSTGATEEQGGTKEEMSAVSEVCRDLGGQRDHTCDGNEDNVVEPRMDGDQLTPRQGCVESQKMRARRQPKVCLPRRYQDSFRADNKNRTASFESAGIKEDVFARTGTVSVPGEKLIEDQSRDEGDEEEDGETLWQALGYAWIDGAADRFGATARWKLTLTFSDCVRSPLQVVCSSRLSQRMWSEGLRSAASLKTGHQVASALTTSHRAPGSSSESARTSDSEAVEKTQRLSLCGSSRVGMSDTVSFPCRSLVYTEHPHLFQSGTTLYFPSGLPDSLVSCCDALSPRVGSHLARLPRSWLGCALHVSPVCDTPEGTTKSCSLTSETGNHQATEAALEAFNEALGIAQIQ</sequence>
<feature type="compositionally biased region" description="Basic and acidic residues" evidence="1">
    <location>
        <begin position="536"/>
        <end position="553"/>
    </location>
</feature>
<feature type="compositionally biased region" description="Basic and acidic residues" evidence="1">
    <location>
        <begin position="2336"/>
        <end position="2351"/>
    </location>
</feature>
<reference evidence="2 3" key="1">
    <citation type="journal article" date="2017" name="Int. J. Parasitol.">
        <title>The genome of the protozoan parasite Cystoisospora suis and a reverse vaccinology approach to identify vaccine candidates.</title>
        <authorList>
            <person name="Palmieri N."/>
            <person name="Shrestha A."/>
            <person name="Ruttkowski B."/>
            <person name="Beck T."/>
            <person name="Vogl C."/>
            <person name="Tomley F."/>
            <person name="Blake D.P."/>
            <person name="Joachim A."/>
        </authorList>
    </citation>
    <scope>NUCLEOTIDE SEQUENCE [LARGE SCALE GENOMIC DNA]</scope>
    <source>
        <strain evidence="2 3">Wien I</strain>
    </source>
</reference>
<evidence type="ECO:0000313" key="2">
    <source>
        <dbReference type="EMBL" id="PHJ22790.1"/>
    </source>
</evidence>
<feature type="region of interest" description="Disordered" evidence="1">
    <location>
        <begin position="853"/>
        <end position="915"/>
    </location>
</feature>
<feature type="compositionally biased region" description="Basic and acidic residues" evidence="1">
    <location>
        <begin position="91"/>
        <end position="111"/>
    </location>
</feature>
<feature type="compositionally biased region" description="Polar residues" evidence="1">
    <location>
        <begin position="793"/>
        <end position="804"/>
    </location>
</feature>
<proteinExistence type="predicted"/>
<feature type="compositionally biased region" description="Basic and acidic residues" evidence="1">
    <location>
        <begin position="279"/>
        <end position="300"/>
    </location>
</feature>
<feature type="compositionally biased region" description="Polar residues" evidence="1">
    <location>
        <begin position="568"/>
        <end position="581"/>
    </location>
</feature>
<organism evidence="2 3">
    <name type="scientific">Cystoisospora suis</name>
    <dbReference type="NCBI Taxonomy" id="483139"/>
    <lineage>
        <taxon>Eukaryota</taxon>
        <taxon>Sar</taxon>
        <taxon>Alveolata</taxon>
        <taxon>Apicomplexa</taxon>
        <taxon>Conoidasida</taxon>
        <taxon>Coccidia</taxon>
        <taxon>Eucoccidiorida</taxon>
        <taxon>Eimeriorina</taxon>
        <taxon>Sarcocystidae</taxon>
        <taxon>Cystoisospora</taxon>
    </lineage>
</organism>
<comment type="caution">
    <text evidence="2">The sequence shown here is derived from an EMBL/GenBank/DDBJ whole genome shotgun (WGS) entry which is preliminary data.</text>
</comment>
<feature type="region of interest" description="Disordered" evidence="1">
    <location>
        <begin position="1"/>
        <end position="61"/>
    </location>
</feature>
<feature type="region of interest" description="Disordered" evidence="1">
    <location>
        <begin position="1197"/>
        <end position="1219"/>
    </location>
</feature>
<dbReference type="OrthoDB" id="10474386at2759"/>
<feature type="region of interest" description="Disordered" evidence="1">
    <location>
        <begin position="2594"/>
        <end position="2690"/>
    </location>
</feature>
<feature type="compositionally biased region" description="Low complexity" evidence="1">
    <location>
        <begin position="1750"/>
        <end position="1768"/>
    </location>
</feature>
<feature type="region of interest" description="Disordered" evidence="1">
    <location>
        <begin position="476"/>
        <end position="499"/>
    </location>
</feature>
<feature type="compositionally biased region" description="Basic and acidic residues" evidence="1">
    <location>
        <begin position="1881"/>
        <end position="1909"/>
    </location>
</feature>
<feature type="region of interest" description="Disordered" evidence="1">
    <location>
        <begin position="3030"/>
        <end position="3059"/>
    </location>
</feature>
<name>A0A2C6KQP7_9APIC</name>
<feature type="region of interest" description="Disordered" evidence="1">
    <location>
        <begin position="1575"/>
        <end position="1604"/>
    </location>
</feature>
<feature type="compositionally biased region" description="Low complexity" evidence="1">
    <location>
        <begin position="1692"/>
        <end position="1704"/>
    </location>
</feature>
<feature type="compositionally biased region" description="Basic and acidic residues" evidence="1">
    <location>
        <begin position="1769"/>
        <end position="1778"/>
    </location>
</feature>
<feature type="compositionally biased region" description="Basic and acidic residues" evidence="1">
    <location>
        <begin position="3030"/>
        <end position="3053"/>
    </location>
</feature>
<feature type="region of interest" description="Disordered" evidence="1">
    <location>
        <begin position="521"/>
        <end position="624"/>
    </location>
</feature>
<feature type="region of interest" description="Disordered" evidence="1">
    <location>
        <begin position="1959"/>
        <end position="1989"/>
    </location>
</feature>
<dbReference type="EMBL" id="MIGC01001477">
    <property type="protein sequence ID" value="PHJ22790.1"/>
    <property type="molecule type" value="Genomic_DNA"/>
</dbReference>
<feature type="compositionally biased region" description="Basic residues" evidence="1">
    <location>
        <begin position="603"/>
        <end position="613"/>
    </location>
</feature>
<dbReference type="RefSeq" id="XP_067924467.1">
    <property type="nucleotide sequence ID" value="XM_068063554.1"/>
</dbReference>
<feature type="compositionally biased region" description="Basic residues" evidence="1">
    <location>
        <begin position="2766"/>
        <end position="2775"/>
    </location>
</feature>
<evidence type="ECO:0000256" key="1">
    <source>
        <dbReference type="SAM" id="MobiDB-lite"/>
    </source>
</evidence>
<feature type="region of interest" description="Disordered" evidence="1">
    <location>
        <begin position="263"/>
        <end position="344"/>
    </location>
</feature>
<feature type="compositionally biased region" description="Basic and acidic residues" evidence="1">
    <location>
        <begin position="2826"/>
        <end position="2861"/>
    </location>
</feature>
<feature type="region of interest" description="Disordered" evidence="1">
    <location>
        <begin position="2430"/>
        <end position="2463"/>
    </location>
</feature>
<feature type="region of interest" description="Disordered" evidence="1">
    <location>
        <begin position="765"/>
        <end position="823"/>
    </location>
</feature>
<feature type="compositionally biased region" description="Acidic residues" evidence="1">
    <location>
        <begin position="13"/>
        <end position="25"/>
    </location>
</feature>
<gene>
    <name evidence="2" type="ORF">CSUI_003356</name>
</gene>
<feature type="region of interest" description="Disordered" evidence="1">
    <location>
        <begin position="1875"/>
        <end position="1928"/>
    </location>
</feature>
<feature type="compositionally biased region" description="Basic and acidic residues" evidence="1">
    <location>
        <begin position="1628"/>
        <end position="1638"/>
    </location>
</feature>
<feature type="region of interest" description="Disordered" evidence="1">
    <location>
        <begin position="3311"/>
        <end position="3337"/>
    </location>
</feature>
<keyword evidence="3" id="KW-1185">Reference proteome</keyword>
<feature type="region of interest" description="Disordered" evidence="1">
    <location>
        <begin position="1692"/>
        <end position="1711"/>
    </location>
</feature>
<feature type="compositionally biased region" description="Basic and acidic residues" evidence="1">
    <location>
        <begin position="479"/>
        <end position="498"/>
    </location>
</feature>
<feature type="compositionally biased region" description="Basic and acidic residues" evidence="1">
    <location>
        <begin position="585"/>
        <end position="602"/>
    </location>
</feature>
<feature type="region of interest" description="Disordered" evidence="1">
    <location>
        <begin position="3142"/>
        <end position="3165"/>
    </location>
</feature>
<feature type="compositionally biased region" description="Low complexity" evidence="1">
    <location>
        <begin position="2594"/>
        <end position="2621"/>
    </location>
</feature>